<dbReference type="InterPro" id="IPR045865">
    <property type="entry name" value="ACT-like_dom_sf"/>
</dbReference>
<organism evidence="7 8">
    <name type="scientific">Sunxiuqinia elliptica</name>
    <dbReference type="NCBI Taxonomy" id="655355"/>
    <lineage>
        <taxon>Bacteria</taxon>
        <taxon>Pseudomonadati</taxon>
        <taxon>Bacteroidota</taxon>
        <taxon>Bacteroidia</taxon>
        <taxon>Marinilabiliales</taxon>
        <taxon>Prolixibacteraceae</taxon>
        <taxon>Sunxiuqinia</taxon>
    </lineage>
</organism>
<dbReference type="OrthoDB" id="9806294at2"/>
<dbReference type="InterPro" id="IPR010985">
    <property type="entry name" value="Ribbon_hlx_hlx"/>
</dbReference>
<evidence type="ECO:0000313" key="8">
    <source>
        <dbReference type="Proteomes" id="UP000294848"/>
    </source>
</evidence>
<dbReference type="Pfam" id="PF01402">
    <property type="entry name" value="RHH_1"/>
    <property type="match status" value="1"/>
</dbReference>
<sequence>MAVSRFGVSLEKELLDALDQYVEENHFANRSQAIRQLINRNIAEKKWQCDNTVAGSVTLVYATSRHDIQNQISDFLQTYTTEVLSSQRFLLNDSQTMEIIAIKGIAHRLTELADRLITIKGMQHGKLSMSRAD</sequence>
<dbReference type="Gene3D" id="1.10.1220.10">
    <property type="entry name" value="Met repressor-like"/>
    <property type="match status" value="1"/>
</dbReference>
<evidence type="ECO:0000259" key="6">
    <source>
        <dbReference type="Pfam" id="PF08753"/>
    </source>
</evidence>
<dbReference type="InterPro" id="IPR027271">
    <property type="entry name" value="Acetolactate_synth/TF_NikR_C"/>
</dbReference>
<dbReference type="InterPro" id="IPR014864">
    <property type="entry name" value="TF_NikR_Ni-bd_C"/>
</dbReference>
<evidence type="ECO:0000256" key="1">
    <source>
        <dbReference type="ARBA" id="ARBA00008478"/>
    </source>
</evidence>
<dbReference type="SUPFAM" id="SSF55021">
    <property type="entry name" value="ACT-like"/>
    <property type="match status" value="1"/>
</dbReference>
<dbReference type="AlphaFoldDB" id="A0A4R6H625"/>
<dbReference type="CDD" id="cd22231">
    <property type="entry name" value="RHH_NikR_HicB-like"/>
    <property type="match status" value="1"/>
</dbReference>
<comment type="similarity">
    <text evidence="1">Belongs to the transcriptional regulatory CopG/NikR family.</text>
</comment>
<comment type="caution">
    <text evidence="7">The sequence shown here is derived from an EMBL/GenBank/DDBJ whole genome shotgun (WGS) entry which is preliminary data.</text>
</comment>
<keyword evidence="3" id="KW-0238">DNA-binding</keyword>
<feature type="domain" description="Ribbon-helix-helix protein CopG" evidence="5">
    <location>
        <begin position="5"/>
        <end position="43"/>
    </location>
</feature>
<evidence type="ECO:0000256" key="3">
    <source>
        <dbReference type="ARBA" id="ARBA00023125"/>
    </source>
</evidence>
<accession>A0A4R6H625</accession>
<dbReference type="InterPro" id="IPR002145">
    <property type="entry name" value="CopG"/>
</dbReference>
<feature type="domain" description="Transcription factor NikR nickel binding C-terminal" evidence="6">
    <location>
        <begin position="54"/>
        <end position="129"/>
    </location>
</feature>
<dbReference type="InterPro" id="IPR013321">
    <property type="entry name" value="Arc_rbn_hlx_hlx"/>
</dbReference>
<keyword evidence="4" id="KW-0804">Transcription</keyword>
<reference evidence="7 8" key="1">
    <citation type="submission" date="2019-03" db="EMBL/GenBank/DDBJ databases">
        <title>Freshwater and sediment microbial communities from various areas in North America, analyzing microbe dynamics in response to fracking.</title>
        <authorList>
            <person name="Lamendella R."/>
        </authorList>
    </citation>
    <scope>NUCLEOTIDE SEQUENCE [LARGE SCALE GENOMIC DNA]</scope>
    <source>
        <strain evidence="7 8">114D</strain>
    </source>
</reference>
<evidence type="ECO:0000256" key="2">
    <source>
        <dbReference type="ARBA" id="ARBA00023015"/>
    </source>
</evidence>
<dbReference type="RefSeq" id="WP_133464704.1">
    <property type="nucleotide sequence ID" value="NZ_SNWI01000003.1"/>
</dbReference>
<dbReference type="InterPro" id="IPR050192">
    <property type="entry name" value="CopG/NikR_regulator"/>
</dbReference>
<name>A0A4R6H625_9BACT</name>
<evidence type="ECO:0000259" key="5">
    <source>
        <dbReference type="Pfam" id="PF01402"/>
    </source>
</evidence>
<dbReference type="Gene3D" id="3.30.70.1150">
    <property type="entry name" value="ACT-like. Chain A, domain 2"/>
    <property type="match status" value="1"/>
</dbReference>
<dbReference type="PANTHER" id="PTHR34719">
    <property type="entry name" value="NICKEL-RESPONSIVE REGULATOR"/>
    <property type="match status" value="1"/>
</dbReference>
<dbReference type="NCBIfam" id="NF003381">
    <property type="entry name" value="PRK04460.1"/>
    <property type="match status" value="1"/>
</dbReference>
<dbReference type="PANTHER" id="PTHR34719:SF2">
    <property type="entry name" value="NICKEL-RESPONSIVE REGULATOR"/>
    <property type="match status" value="1"/>
</dbReference>
<evidence type="ECO:0000313" key="7">
    <source>
        <dbReference type="EMBL" id="TDO03357.1"/>
    </source>
</evidence>
<gene>
    <name evidence="7" type="ORF">DET52_103302</name>
</gene>
<proteinExistence type="inferred from homology"/>
<evidence type="ECO:0000256" key="4">
    <source>
        <dbReference type="ARBA" id="ARBA00023163"/>
    </source>
</evidence>
<keyword evidence="2" id="KW-0805">Transcription regulation</keyword>
<dbReference type="GO" id="GO:0006355">
    <property type="term" value="P:regulation of DNA-templated transcription"/>
    <property type="evidence" value="ECO:0007669"/>
    <property type="project" value="InterPro"/>
</dbReference>
<dbReference type="Pfam" id="PF08753">
    <property type="entry name" value="NikR_C"/>
    <property type="match status" value="1"/>
</dbReference>
<protein>
    <submittedName>
        <fullName evidence="7">CopG family nickel-responsive transcriptional regulator</fullName>
    </submittedName>
</protein>
<dbReference type="SUPFAM" id="SSF47598">
    <property type="entry name" value="Ribbon-helix-helix"/>
    <property type="match status" value="1"/>
</dbReference>
<dbReference type="EMBL" id="SNWI01000003">
    <property type="protein sequence ID" value="TDO03357.1"/>
    <property type="molecule type" value="Genomic_DNA"/>
</dbReference>
<dbReference type="GO" id="GO:0003677">
    <property type="term" value="F:DNA binding"/>
    <property type="evidence" value="ECO:0007669"/>
    <property type="project" value="UniProtKB-KW"/>
</dbReference>
<dbReference type="Proteomes" id="UP000294848">
    <property type="component" value="Unassembled WGS sequence"/>
</dbReference>